<dbReference type="EMBL" id="KY014292">
    <property type="protein sequence ID" value="ARE72416.1"/>
    <property type="molecule type" value="Genomic_DNA"/>
</dbReference>
<reference evidence="5" key="2">
    <citation type="journal article" date="2017" name="Proc. Natl. Acad. Sci. U.S.A.">
        <title>Biosynthesis of the pyrrolidine protein synthesis inhibitor anisomycin involves novel gene ensemble and cryptic biosynthetic steps.</title>
        <authorList>
            <person name="Zheng X."/>
            <person name="Cheng Q."/>
            <person name="Yao F."/>
            <person name="Wang X."/>
            <person name="Kong L."/>
            <person name="Cao B."/>
            <person name="Xu M."/>
            <person name="Lin S."/>
            <person name="Deng Z."/>
            <person name="Chooi Y.H."/>
            <person name="You D."/>
        </authorList>
    </citation>
    <scope>NUCLEOTIDE SEQUENCE</scope>
    <source>
        <strain evidence="5">ACCC40033</strain>
    </source>
</reference>
<proteinExistence type="predicted"/>
<name>A0A1V0QSW3_9ACTN</name>
<dbReference type="GO" id="GO:0032259">
    <property type="term" value="P:methylation"/>
    <property type="evidence" value="ECO:0007669"/>
    <property type="project" value="UniProtKB-KW"/>
</dbReference>
<dbReference type="CDD" id="cd02440">
    <property type="entry name" value="AdoMet_MTases"/>
    <property type="match status" value="1"/>
</dbReference>
<keyword evidence="1 5" id="KW-0489">Methyltransferase</keyword>
<keyword evidence="2 5" id="KW-0808">Transferase</keyword>
<dbReference type="SUPFAM" id="SSF46785">
    <property type="entry name" value="Winged helix' DNA-binding domain"/>
    <property type="match status" value="1"/>
</dbReference>
<dbReference type="Pfam" id="PF00891">
    <property type="entry name" value="Methyltransf_2"/>
    <property type="match status" value="1"/>
</dbReference>
<keyword evidence="3" id="KW-0949">S-adenosyl-L-methionine</keyword>
<evidence type="ECO:0000313" key="5">
    <source>
        <dbReference type="EMBL" id="ARE72416.1"/>
    </source>
</evidence>
<reference evidence="5" key="1">
    <citation type="submission" date="2016-10" db="EMBL/GenBank/DDBJ databases">
        <authorList>
            <person name="de Groot N.N."/>
        </authorList>
    </citation>
    <scope>NUCLEOTIDE SEQUENCE</scope>
    <source>
        <strain evidence="5">ACCC40033</strain>
    </source>
</reference>
<sequence length="331" mass="36496">MTSPQPVTDLMWAHWKTKTMLSAVEVGVFTELAKEPLPGPVLRDRLGLHPRPATDFFDALVALGLLVRSDDRYANAPEAAEYLDRHRPASYLGGSFLTQCAGLADDLTEVLRTGRAARQARDGRDFYRAMYAASDSVRAFQKDMTALSMGPARAIAEKFPWERYRSLADIGCAEGALPGHVLARHPHLTAVGFDLPPARAGFAEYTERLGVADRVTFQEGDFFHDPLPSADVLVFGHVLHNWGQEEKLRLLRAAHRALPDGGAVLVYETLIDDERRSNAIGLILSLIMHAEVPGGFDYTGAECRAWLREAGFSQTYVEHLEGPESMVVGIK</sequence>
<dbReference type="InterPro" id="IPR036390">
    <property type="entry name" value="WH_DNA-bd_sf"/>
</dbReference>
<evidence type="ECO:0000259" key="4">
    <source>
        <dbReference type="Pfam" id="PF00891"/>
    </source>
</evidence>
<dbReference type="SUPFAM" id="SSF53335">
    <property type="entry name" value="S-adenosyl-L-methionine-dependent methyltransferases"/>
    <property type="match status" value="1"/>
</dbReference>
<accession>A0A1V0QSW3</accession>
<gene>
    <name evidence="5" type="primary">aniK</name>
</gene>
<evidence type="ECO:0000256" key="3">
    <source>
        <dbReference type="ARBA" id="ARBA00022691"/>
    </source>
</evidence>
<dbReference type="Gene3D" id="3.40.50.150">
    <property type="entry name" value="Vaccinia Virus protein VP39"/>
    <property type="match status" value="1"/>
</dbReference>
<dbReference type="PROSITE" id="PS51683">
    <property type="entry name" value="SAM_OMT_II"/>
    <property type="match status" value="1"/>
</dbReference>
<dbReference type="InterPro" id="IPR016461">
    <property type="entry name" value="COMT-like"/>
</dbReference>
<dbReference type="PANTHER" id="PTHR43712:SF2">
    <property type="entry name" value="O-METHYLTRANSFERASE CICE"/>
    <property type="match status" value="1"/>
</dbReference>
<evidence type="ECO:0000256" key="2">
    <source>
        <dbReference type="ARBA" id="ARBA00022679"/>
    </source>
</evidence>
<dbReference type="GO" id="GO:0008171">
    <property type="term" value="F:O-methyltransferase activity"/>
    <property type="evidence" value="ECO:0007669"/>
    <property type="project" value="InterPro"/>
</dbReference>
<dbReference type="InterPro" id="IPR036388">
    <property type="entry name" value="WH-like_DNA-bd_sf"/>
</dbReference>
<organism evidence="5">
    <name type="scientific">Streptomyces hygrospinosus</name>
    <dbReference type="NCBI Taxonomy" id="516360"/>
    <lineage>
        <taxon>Bacteria</taxon>
        <taxon>Bacillati</taxon>
        <taxon>Actinomycetota</taxon>
        <taxon>Actinomycetes</taxon>
        <taxon>Kitasatosporales</taxon>
        <taxon>Streptomycetaceae</taxon>
        <taxon>Streptomyces</taxon>
    </lineage>
</organism>
<dbReference type="InterPro" id="IPR029063">
    <property type="entry name" value="SAM-dependent_MTases_sf"/>
</dbReference>
<protein>
    <submittedName>
        <fullName evidence="5">O-methyltransferase</fullName>
    </submittedName>
</protein>
<dbReference type="Gene3D" id="1.10.10.10">
    <property type="entry name" value="Winged helix-like DNA-binding domain superfamily/Winged helix DNA-binding domain"/>
    <property type="match status" value="1"/>
</dbReference>
<feature type="domain" description="O-methyltransferase C-terminal" evidence="4">
    <location>
        <begin position="107"/>
        <end position="313"/>
    </location>
</feature>
<dbReference type="InterPro" id="IPR001077">
    <property type="entry name" value="COMT_C"/>
</dbReference>
<dbReference type="GO" id="GO:0046983">
    <property type="term" value="F:protein dimerization activity"/>
    <property type="evidence" value="ECO:0007669"/>
    <property type="project" value="InterPro"/>
</dbReference>
<dbReference type="PANTHER" id="PTHR43712">
    <property type="entry name" value="PUTATIVE (AFU_ORTHOLOGUE AFUA_4G14580)-RELATED"/>
    <property type="match status" value="1"/>
</dbReference>
<dbReference type="AlphaFoldDB" id="A0A1V0QSW3"/>
<evidence type="ECO:0000256" key="1">
    <source>
        <dbReference type="ARBA" id="ARBA00022603"/>
    </source>
</evidence>